<dbReference type="PROSITE" id="PS51462">
    <property type="entry name" value="NUDIX"/>
    <property type="match status" value="1"/>
</dbReference>
<evidence type="ECO:0000256" key="7">
    <source>
        <dbReference type="ARBA" id="ARBA00022842"/>
    </source>
</evidence>
<gene>
    <name evidence="11" type="ORF">P167DRAFT_539244</name>
</gene>
<name>A0A3N4KD38_9PEZI</name>
<dbReference type="EC" id="3.6.1.22" evidence="4"/>
<dbReference type="GO" id="GO:0046872">
    <property type="term" value="F:metal ion binding"/>
    <property type="evidence" value="ECO:0007669"/>
    <property type="project" value="UniProtKB-KW"/>
</dbReference>
<dbReference type="GO" id="GO:0019677">
    <property type="term" value="P:NAD+ catabolic process"/>
    <property type="evidence" value="ECO:0007669"/>
    <property type="project" value="TreeGrafter"/>
</dbReference>
<dbReference type="Pfam" id="PF09297">
    <property type="entry name" value="Zn_ribbon_NUD"/>
    <property type="match status" value="1"/>
</dbReference>
<dbReference type="GO" id="GO:0035529">
    <property type="term" value="F:NADH pyrophosphatase activity"/>
    <property type="evidence" value="ECO:0007669"/>
    <property type="project" value="TreeGrafter"/>
</dbReference>
<dbReference type="PROSITE" id="PS00893">
    <property type="entry name" value="NUDIX_BOX"/>
    <property type="match status" value="1"/>
</dbReference>
<keyword evidence="7" id="KW-0460">Magnesium</keyword>
<organism evidence="11 12">
    <name type="scientific">Morchella conica CCBAS932</name>
    <dbReference type="NCBI Taxonomy" id="1392247"/>
    <lineage>
        <taxon>Eukaryota</taxon>
        <taxon>Fungi</taxon>
        <taxon>Dikarya</taxon>
        <taxon>Ascomycota</taxon>
        <taxon>Pezizomycotina</taxon>
        <taxon>Pezizomycetes</taxon>
        <taxon>Pezizales</taxon>
        <taxon>Morchellaceae</taxon>
        <taxon>Morchella</taxon>
    </lineage>
</organism>
<dbReference type="FunCoup" id="A0A3N4KD38">
    <property type="interactions" value="99"/>
</dbReference>
<protein>
    <recommendedName>
        <fullName evidence="4">NAD(+) diphosphatase</fullName>
        <ecNumber evidence="4">3.6.1.22</ecNumber>
    </recommendedName>
</protein>
<dbReference type="Gene3D" id="3.90.79.20">
    <property type="match status" value="1"/>
</dbReference>
<dbReference type="GO" id="GO:0006742">
    <property type="term" value="P:NADP+ catabolic process"/>
    <property type="evidence" value="ECO:0007669"/>
    <property type="project" value="TreeGrafter"/>
</dbReference>
<dbReference type="InParanoid" id="A0A3N4KD38"/>
<feature type="domain" description="Nudix hydrolase" evidence="10">
    <location>
        <begin position="252"/>
        <end position="383"/>
    </location>
</feature>
<dbReference type="PANTHER" id="PTHR42904:SF6">
    <property type="entry name" value="NAD-CAPPED RNA HYDROLASE NUDT12"/>
    <property type="match status" value="1"/>
</dbReference>
<dbReference type="GO" id="GO:0005829">
    <property type="term" value="C:cytosol"/>
    <property type="evidence" value="ECO:0007669"/>
    <property type="project" value="TreeGrafter"/>
</dbReference>
<dbReference type="Pfam" id="PF00293">
    <property type="entry name" value="NUDIX"/>
    <property type="match status" value="1"/>
</dbReference>
<evidence type="ECO:0000259" key="10">
    <source>
        <dbReference type="PROSITE" id="PS51462"/>
    </source>
</evidence>
<evidence type="ECO:0000256" key="2">
    <source>
        <dbReference type="ARBA" id="ARBA00001947"/>
    </source>
</evidence>
<evidence type="ECO:0000256" key="4">
    <source>
        <dbReference type="ARBA" id="ARBA00012381"/>
    </source>
</evidence>
<dbReference type="EMBL" id="ML119163">
    <property type="protein sequence ID" value="RPB08433.1"/>
    <property type="molecule type" value="Genomic_DNA"/>
</dbReference>
<comment type="catalytic activity">
    <reaction evidence="9">
        <text>a 5'-end NAD(+)-phospho-ribonucleoside in mRNA + H2O = a 5'-end phospho-adenosine-phospho-ribonucleoside in mRNA + beta-nicotinamide D-ribonucleotide + 2 H(+)</text>
        <dbReference type="Rhea" id="RHEA:60876"/>
        <dbReference type="Rhea" id="RHEA-COMP:15698"/>
        <dbReference type="Rhea" id="RHEA-COMP:15719"/>
        <dbReference type="ChEBI" id="CHEBI:14649"/>
        <dbReference type="ChEBI" id="CHEBI:15377"/>
        <dbReference type="ChEBI" id="CHEBI:15378"/>
        <dbReference type="ChEBI" id="CHEBI:144029"/>
        <dbReference type="ChEBI" id="CHEBI:144051"/>
    </reaction>
    <physiologicalReaction direction="left-to-right" evidence="9">
        <dbReference type="Rhea" id="RHEA:60877"/>
    </physiologicalReaction>
</comment>
<dbReference type="AlphaFoldDB" id="A0A3N4KD38"/>
<evidence type="ECO:0000313" key="11">
    <source>
        <dbReference type="EMBL" id="RPB08433.1"/>
    </source>
</evidence>
<dbReference type="CDD" id="cd03429">
    <property type="entry name" value="NUDIX_NADH_pyrophosphatase_Nudt13"/>
    <property type="match status" value="1"/>
</dbReference>
<evidence type="ECO:0000256" key="3">
    <source>
        <dbReference type="ARBA" id="ARBA00009595"/>
    </source>
</evidence>
<accession>A0A3N4KD38</accession>
<dbReference type="InterPro" id="IPR015375">
    <property type="entry name" value="NADH_PPase-like_N"/>
</dbReference>
<dbReference type="PANTHER" id="PTHR42904">
    <property type="entry name" value="NUDIX HYDROLASE, NUDC SUBFAMILY"/>
    <property type="match status" value="1"/>
</dbReference>
<keyword evidence="12" id="KW-1185">Reference proteome</keyword>
<dbReference type="STRING" id="1392247.A0A3N4KD38"/>
<dbReference type="Gene3D" id="3.90.79.10">
    <property type="entry name" value="Nucleoside Triphosphate Pyrophosphohydrolase"/>
    <property type="match status" value="1"/>
</dbReference>
<dbReference type="InterPro" id="IPR000086">
    <property type="entry name" value="NUDIX_hydrolase_dom"/>
</dbReference>
<keyword evidence="5" id="KW-0479">Metal-binding</keyword>
<dbReference type="InterPro" id="IPR020084">
    <property type="entry name" value="NUDIX_hydrolase_CS"/>
</dbReference>
<comment type="similarity">
    <text evidence="3">Belongs to the Nudix hydrolase family. NudC subfamily.</text>
</comment>
<dbReference type="Pfam" id="PF09296">
    <property type="entry name" value="NUDIX-like"/>
    <property type="match status" value="1"/>
</dbReference>
<dbReference type="InterPro" id="IPR015376">
    <property type="entry name" value="Znr_NADH_PPase"/>
</dbReference>
<evidence type="ECO:0000256" key="9">
    <source>
        <dbReference type="ARBA" id="ARBA00023679"/>
    </source>
</evidence>
<dbReference type="InterPro" id="IPR015797">
    <property type="entry name" value="NUDIX_hydrolase-like_dom_sf"/>
</dbReference>
<dbReference type="SUPFAM" id="SSF55811">
    <property type="entry name" value="Nudix"/>
    <property type="match status" value="1"/>
</dbReference>
<dbReference type="Proteomes" id="UP000277580">
    <property type="component" value="Unassembled WGS sequence"/>
</dbReference>
<dbReference type="OrthoDB" id="10249612at2759"/>
<comment type="cofactor">
    <cofactor evidence="2">
        <name>Zn(2+)</name>
        <dbReference type="ChEBI" id="CHEBI:29105"/>
    </cofactor>
</comment>
<sequence length="421" mass="46213">MEAPPYSSEGAEYPDSMLSRKFGREVVNYFSGSPLNRVSFLRSNTSFLRAALPASRFLLLRGLDPLASSKTNLGWVKYDSVSSLIGKPYDLDEEKTIEAFDSRVSAPTLIFLGLDEKATDSTFEYSGAGGNYKGQPFFALDVSPKEGELKEKLEKVAEEAVKEPGYEFRKVRIDLSLVPGDAAILAHARSLMDWNSRNQFCAACGGRTISVHAGTKRTCPPFDKAFQKSPNDASFERPPCVSRKGVHNIAFPRTDPTVIMAILNAAGTHLLLGRQRRWPPNFYSTLAGFCEPAESLEEAVRRETWEESGVRVGRVVIHSTQPWPYPNNLMIGAVGEALPDGEKIELNHDPELQDAQWFPIEKVKAALEAPQNGLHDAPPEGYKEGDLRLPPATAIAHQLMLAVANGFHLPSSEVAATAAKI</sequence>
<dbReference type="InterPro" id="IPR050241">
    <property type="entry name" value="NAD-cap_RNA_hydrolase_NudC"/>
</dbReference>
<evidence type="ECO:0000313" key="12">
    <source>
        <dbReference type="Proteomes" id="UP000277580"/>
    </source>
</evidence>
<dbReference type="GO" id="GO:0005777">
    <property type="term" value="C:peroxisome"/>
    <property type="evidence" value="ECO:0007669"/>
    <property type="project" value="TreeGrafter"/>
</dbReference>
<keyword evidence="8" id="KW-0520">NAD</keyword>
<evidence type="ECO:0000256" key="5">
    <source>
        <dbReference type="ARBA" id="ARBA00022723"/>
    </source>
</evidence>
<dbReference type="FunFam" id="3.90.79.10:FF:000042">
    <property type="entry name" value="Probable NADH pyrophosphatase"/>
    <property type="match status" value="1"/>
</dbReference>
<comment type="cofactor">
    <cofactor evidence="1">
        <name>Mg(2+)</name>
        <dbReference type="ChEBI" id="CHEBI:18420"/>
    </cofactor>
</comment>
<dbReference type="InterPro" id="IPR049734">
    <property type="entry name" value="NudC-like_C"/>
</dbReference>
<evidence type="ECO:0000256" key="1">
    <source>
        <dbReference type="ARBA" id="ARBA00001946"/>
    </source>
</evidence>
<reference evidence="11 12" key="1">
    <citation type="journal article" date="2018" name="Nat. Ecol. Evol.">
        <title>Pezizomycetes genomes reveal the molecular basis of ectomycorrhizal truffle lifestyle.</title>
        <authorList>
            <person name="Murat C."/>
            <person name="Payen T."/>
            <person name="Noel B."/>
            <person name="Kuo A."/>
            <person name="Morin E."/>
            <person name="Chen J."/>
            <person name="Kohler A."/>
            <person name="Krizsan K."/>
            <person name="Balestrini R."/>
            <person name="Da Silva C."/>
            <person name="Montanini B."/>
            <person name="Hainaut M."/>
            <person name="Levati E."/>
            <person name="Barry K.W."/>
            <person name="Belfiori B."/>
            <person name="Cichocki N."/>
            <person name="Clum A."/>
            <person name="Dockter R.B."/>
            <person name="Fauchery L."/>
            <person name="Guy J."/>
            <person name="Iotti M."/>
            <person name="Le Tacon F."/>
            <person name="Lindquist E.A."/>
            <person name="Lipzen A."/>
            <person name="Malagnac F."/>
            <person name="Mello A."/>
            <person name="Molinier V."/>
            <person name="Miyauchi S."/>
            <person name="Poulain J."/>
            <person name="Riccioni C."/>
            <person name="Rubini A."/>
            <person name="Sitrit Y."/>
            <person name="Splivallo R."/>
            <person name="Traeger S."/>
            <person name="Wang M."/>
            <person name="Zifcakova L."/>
            <person name="Wipf D."/>
            <person name="Zambonelli A."/>
            <person name="Paolocci F."/>
            <person name="Nowrousian M."/>
            <person name="Ottonello S."/>
            <person name="Baldrian P."/>
            <person name="Spatafora J.W."/>
            <person name="Henrissat B."/>
            <person name="Nagy L.G."/>
            <person name="Aury J.M."/>
            <person name="Wincker P."/>
            <person name="Grigoriev I.V."/>
            <person name="Bonfante P."/>
            <person name="Martin F.M."/>
        </authorList>
    </citation>
    <scope>NUCLEOTIDE SEQUENCE [LARGE SCALE GENOMIC DNA]</scope>
    <source>
        <strain evidence="11 12">CCBAS932</strain>
    </source>
</reference>
<evidence type="ECO:0000256" key="6">
    <source>
        <dbReference type="ARBA" id="ARBA00022801"/>
    </source>
</evidence>
<keyword evidence="6" id="KW-0378">Hydrolase</keyword>
<proteinExistence type="inferred from homology"/>
<evidence type="ECO:0000256" key="8">
    <source>
        <dbReference type="ARBA" id="ARBA00023027"/>
    </source>
</evidence>